<feature type="transmembrane region" description="Helical" evidence="20">
    <location>
        <begin position="360"/>
        <end position="382"/>
    </location>
</feature>
<name>A0AAD9E1V9_9TELE</name>
<keyword evidence="9" id="KW-0256">Endoplasmic reticulum</keyword>
<accession>A0AAD9E1V9</accession>
<dbReference type="GO" id="GO:0000932">
    <property type="term" value="C:P-body"/>
    <property type="evidence" value="ECO:0007669"/>
    <property type="project" value="UniProtKB-SubCell"/>
</dbReference>
<feature type="region of interest" description="Disordered" evidence="19">
    <location>
        <begin position="553"/>
        <end position="576"/>
    </location>
</feature>
<feature type="domain" description="SUZ-C" evidence="22">
    <location>
        <begin position="1348"/>
        <end position="1390"/>
    </location>
</feature>
<feature type="transmembrane region" description="Helical" evidence="20">
    <location>
        <begin position="108"/>
        <end position="125"/>
    </location>
</feature>
<evidence type="ECO:0000256" key="1">
    <source>
        <dbReference type="ARBA" id="ARBA00004201"/>
    </source>
</evidence>
<keyword evidence="5" id="KW-1017">Isopeptide bond</keyword>
<comment type="caution">
    <text evidence="23">The sequence shown here is derived from an EMBL/GenBank/DDBJ whole genome shotgun (WGS) entry which is preliminary data.</text>
</comment>
<dbReference type="GO" id="GO:1905172">
    <property type="term" value="F:RISC complex binding"/>
    <property type="evidence" value="ECO:0007669"/>
    <property type="project" value="UniProtKB-ARBA"/>
</dbReference>
<evidence type="ECO:0000256" key="15">
    <source>
        <dbReference type="ARBA" id="ARBA00044751"/>
    </source>
</evidence>
<feature type="domain" description="CSD" evidence="21">
    <location>
        <begin position="1118"/>
        <end position="1181"/>
    </location>
</feature>
<organism evidence="23 24">
    <name type="scientific">Electrophorus voltai</name>
    <dbReference type="NCBI Taxonomy" id="2609070"/>
    <lineage>
        <taxon>Eukaryota</taxon>
        <taxon>Metazoa</taxon>
        <taxon>Chordata</taxon>
        <taxon>Craniata</taxon>
        <taxon>Vertebrata</taxon>
        <taxon>Euteleostomi</taxon>
        <taxon>Actinopterygii</taxon>
        <taxon>Neopterygii</taxon>
        <taxon>Teleostei</taxon>
        <taxon>Ostariophysi</taxon>
        <taxon>Gymnotiformes</taxon>
        <taxon>Gymnotoidei</taxon>
        <taxon>Gymnotidae</taxon>
        <taxon>Electrophorus</taxon>
    </lineage>
</organism>
<dbReference type="PROSITE" id="PS51857">
    <property type="entry name" value="CSD_2"/>
    <property type="match status" value="5"/>
</dbReference>
<keyword evidence="13" id="KW-0007">Acetylation</keyword>
<comment type="similarity">
    <text evidence="15">Belongs to the UNR family.</text>
</comment>
<dbReference type="Pfam" id="PF23456">
    <property type="entry name" value="CSDE1"/>
    <property type="match status" value="4"/>
</dbReference>
<evidence type="ECO:0000256" key="20">
    <source>
        <dbReference type="SAM" id="Phobius"/>
    </source>
</evidence>
<dbReference type="FunFam" id="2.40.50.140:FF:000055">
    <property type="entry name" value="Cold shock domain containing E1, RNA-binding"/>
    <property type="match status" value="1"/>
</dbReference>
<evidence type="ECO:0000256" key="19">
    <source>
        <dbReference type="SAM" id="MobiDB-lite"/>
    </source>
</evidence>
<dbReference type="InterPro" id="IPR056400">
    <property type="entry name" value="CSDE1"/>
</dbReference>
<keyword evidence="7 20" id="KW-0812">Transmembrane</keyword>
<evidence type="ECO:0000256" key="9">
    <source>
        <dbReference type="ARBA" id="ARBA00022824"/>
    </source>
</evidence>
<evidence type="ECO:0000256" key="2">
    <source>
        <dbReference type="ARBA" id="ARBA00004210"/>
    </source>
</evidence>
<keyword evidence="6" id="KW-0597">Phosphoprotein</keyword>
<dbReference type="InterPro" id="IPR012340">
    <property type="entry name" value="NA-bd_OB-fold"/>
</dbReference>
<sequence>PVGTAQPSVGVAMEAFGRQEFLQFLAEGCIVPTVQQGLEQVWQLLLVCLLGRIVCRLGLPAHVKHLCSLAGGIYGLYVFFGLHMVWVIALTLLSFLILFLCRRSSSRGVFLSLAILVYLLMGSVLPSSHICCCRRTVPIELHMIDAETWHKMRGSQMVVAMKAISLAFDLDRGVVSSFPTLPEFLGYICFVGTIIFGPWISFTSYIDAIDGRKMNPAWLGKVALSFGKSQLCLVVSTCIAPFLFPYFIPLYTDGLPRRWLHAYENAVSFHFSNYFVSYLSETTIVMCGAGFSEDKDNLKWDITVARPLNVELPRSMVEVVTSWNQPMSHWLNKCKCIYVFKSALKLGTFPAILVTYTASALLHGLSFHLGAVLLSLGFITYVEHVLRKRLAAIFSACILSKRCPNDCLHLNKKAVWVYGINLFFSALSIFHLTYLGSLFDLDADDDKVLSCWLYGQSHHSEMVRTELGQPLGDVGVLDLLLAHLKMPVKMLGCMGDIMGSPWKGFVEFTLPASPPAAFVSADLSSTSPVGLSLSPYGRSCPLALSPQLKMERAQANAPASPAAAPAPSSISQPIPRSASVSCHASRAAGGKKHKRTPLYQRSMSFDPSLLHSNGFANGTGAGLRETGVVEKLLASYGFIQCSERQARLFFHCSQYNGNLQELKIGDDVEFEVSSDRRTGKPIAVKLVKIKAEVLPEERISGQVVSAISCQLDGKSAPSQVPTGSVCYERNGEVFYLTYTPDDVEGNIHLDTGDKVSFYMETNKHTGAVSARNVVLVKKKQMRCQGVVCATKEAFGFIERADVVKEIFFHYSEFKGDLETLQAGDDVEFTIKERNGKEVATDVRLLPQGTVIFEDISIEQFEGTVTKVIPKVPTKNQNDPLPGRICARINFTEKELLFGEKDTKSKVTLLEGDHVQFNISTDRRDKLERATNIDVLPDTFRFTKEAREMGVIAAMRDGFGFIKCVDRDARMFFHFSEVLEESPLHISDEVEFTVVPDMLSAQRNHAVRIKKLPKGTVSFHTQSEQRFVGTIDKEAAGASSTKSGASPSKAKEKDAEEGVIAYEDCGVKLTVPYYIKDLEAGVLPQQGDKVEFAISEVKRTGQQSAVSIKILNRTTNTKRLLGFIATLKDNFGFIETANHDQEIFFHYSEMCGGVDSLDLGDTVEYTLSKGKGNKVSAEKVTKVPPVNGVGEDVSSAVSLGKVVRPLRSVDPSQTEYQGLIEVTEEGSSRGQCYPFGIVGMANKSDCLQKGELVKFQLCTVVQTGQRMACNVVPQRRALVECVKDQFGFITYEVGESKKLFFHMKEVQDGLELQAGDEVEFSVILNQRTGKCSACNVRRVSECPKPVATPRPDRLVNRLKSITLDDASAPRLVIIRQPRGPDNSKISFVFNVFGQLRVVCLPSSKGFNMERKPRQAGVID</sequence>
<keyword evidence="24" id="KW-1185">Reference proteome</keyword>
<dbReference type="InterPro" id="IPR024642">
    <property type="entry name" value="SUZ-C"/>
</dbReference>
<evidence type="ECO:0000256" key="11">
    <source>
        <dbReference type="ARBA" id="ARBA00022884"/>
    </source>
</evidence>
<evidence type="ECO:0000256" key="8">
    <source>
        <dbReference type="ARBA" id="ARBA00022737"/>
    </source>
</evidence>
<feature type="transmembrane region" description="Helical" evidence="20">
    <location>
        <begin position="271"/>
        <end position="291"/>
    </location>
</feature>
<evidence type="ECO:0000256" key="3">
    <source>
        <dbReference type="ARBA" id="ARBA00004477"/>
    </source>
</evidence>
<feature type="domain" description="CSD" evidence="21">
    <location>
        <begin position="1273"/>
        <end position="1337"/>
    </location>
</feature>
<feature type="transmembrane region" description="Helical" evidence="20">
    <location>
        <begin position="231"/>
        <end position="251"/>
    </location>
</feature>
<evidence type="ECO:0000256" key="18">
    <source>
        <dbReference type="ARBA" id="ARBA00069501"/>
    </source>
</evidence>
<dbReference type="Gene3D" id="2.40.50.140">
    <property type="entry name" value="Nucleic acid-binding proteins"/>
    <property type="match status" value="7"/>
</dbReference>
<dbReference type="Pfam" id="PF03062">
    <property type="entry name" value="MBOAT"/>
    <property type="match status" value="1"/>
</dbReference>
<feature type="domain" description="CSD" evidence="21">
    <location>
        <begin position="782"/>
        <end position="844"/>
    </location>
</feature>
<dbReference type="SUPFAM" id="SSF50249">
    <property type="entry name" value="Nucleic acid-binding proteins"/>
    <property type="match status" value="5"/>
</dbReference>
<dbReference type="CDD" id="cd04458">
    <property type="entry name" value="CSP_CDS"/>
    <property type="match status" value="3"/>
</dbReference>
<comment type="subunit">
    <text evidence="17">Component of a multi subunit autoregulatory ribonucleoprotein complex (ARC), at least composed of IGF2BP1, PABPC1 and CSDE1. Interacts with STRAP. Part of a complex associated with the FOS mCRD domain and consisting of PABPC1, PAIP1, HNRPD and SYNCRIP. The interaction with PABPC1 is direct and RNA-independent. Interacts with EIF4ENIF1/4E-T.</text>
</comment>
<feature type="transmembrane region" description="Helical" evidence="20">
    <location>
        <begin position="184"/>
        <end position="206"/>
    </location>
</feature>
<gene>
    <name evidence="23" type="ORF">P4O66_022964</name>
</gene>
<evidence type="ECO:0000256" key="5">
    <source>
        <dbReference type="ARBA" id="ARBA00022499"/>
    </source>
</evidence>
<evidence type="ECO:0000256" key="10">
    <source>
        <dbReference type="ARBA" id="ARBA00022843"/>
    </source>
</evidence>
<dbReference type="EMBL" id="JAROKS010000009">
    <property type="protein sequence ID" value="KAK1801288.1"/>
    <property type="molecule type" value="Genomic_DNA"/>
</dbReference>
<keyword evidence="12 20" id="KW-1133">Transmembrane helix</keyword>
<dbReference type="Pfam" id="PF12901">
    <property type="entry name" value="SUZ-C"/>
    <property type="match status" value="1"/>
</dbReference>
<dbReference type="Proteomes" id="UP001239994">
    <property type="component" value="Unassembled WGS sequence"/>
</dbReference>
<evidence type="ECO:0000259" key="21">
    <source>
        <dbReference type="PROSITE" id="PS51857"/>
    </source>
</evidence>
<protein>
    <recommendedName>
        <fullName evidence="18">Cold shock domain-containing protein E1</fullName>
    </recommendedName>
</protein>
<feature type="domain" description="CSD" evidence="21">
    <location>
        <begin position="946"/>
        <end position="1010"/>
    </location>
</feature>
<dbReference type="FunFam" id="2.40.50.140:FF:000094">
    <property type="entry name" value="cold shock domain-containing protein E1 isoform X1"/>
    <property type="match status" value="1"/>
</dbReference>
<dbReference type="InterPro" id="IPR019844">
    <property type="entry name" value="CSD_CS"/>
</dbReference>
<dbReference type="GO" id="GO:0010494">
    <property type="term" value="C:cytoplasmic stress granule"/>
    <property type="evidence" value="ECO:0007669"/>
    <property type="project" value="UniProtKB-SubCell"/>
</dbReference>
<evidence type="ECO:0000259" key="22">
    <source>
        <dbReference type="PROSITE" id="PS51938"/>
    </source>
</evidence>
<dbReference type="PANTHER" id="PTHR12913">
    <property type="entry name" value="UNR PROTEIN N-RAS UPSTREAM GENE PROTEIN"/>
    <property type="match status" value="1"/>
</dbReference>
<evidence type="ECO:0000256" key="7">
    <source>
        <dbReference type="ARBA" id="ARBA00022692"/>
    </source>
</evidence>
<dbReference type="PROSITE" id="PS51938">
    <property type="entry name" value="SUZ_C"/>
    <property type="match status" value="1"/>
</dbReference>
<evidence type="ECO:0000256" key="4">
    <source>
        <dbReference type="ARBA" id="ARBA00022490"/>
    </source>
</evidence>
<feature type="transmembrane region" description="Helical" evidence="20">
    <location>
        <begin position="415"/>
        <end position="435"/>
    </location>
</feature>
<feature type="transmembrane region" description="Helical" evidence="20">
    <location>
        <begin position="336"/>
        <end position="354"/>
    </location>
</feature>
<feature type="non-terminal residue" evidence="23">
    <location>
        <position position="1418"/>
    </location>
</feature>
<evidence type="ECO:0000256" key="16">
    <source>
        <dbReference type="ARBA" id="ARBA00057277"/>
    </source>
</evidence>
<reference evidence="23" key="1">
    <citation type="submission" date="2023-03" db="EMBL/GenBank/DDBJ databases">
        <title>Electrophorus voltai genome.</title>
        <authorList>
            <person name="Bian C."/>
        </authorList>
    </citation>
    <scope>NUCLEOTIDE SEQUENCE</scope>
    <source>
        <strain evidence="23">CB-2022</strain>
        <tissue evidence="23">Muscle</tissue>
    </source>
</reference>
<dbReference type="Pfam" id="PF00313">
    <property type="entry name" value="CSD"/>
    <property type="match status" value="5"/>
</dbReference>
<evidence type="ECO:0000313" key="23">
    <source>
        <dbReference type="EMBL" id="KAK1801288.1"/>
    </source>
</evidence>
<keyword evidence="11" id="KW-0694">RNA-binding</keyword>
<evidence type="ECO:0000256" key="6">
    <source>
        <dbReference type="ARBA" id="ARBA00022553"/>
    </source>
</evidence>
<dbReference type="PROSITE" id="PS00352">
    <property type="entry name" value="CSD_1"/>
    <property type="match status" value="4"/>
</dbReference>
<keyword evidence="4" id="KW-0963">Cytoplasm</keyword>
<dbReference type="GO" id="GO:0003723">
    <property type="term" value="F:RNA binding"/>
    <property type="evidence" value="ECO:0007669"/>
    <property type="project" value="UniProtKB-KW"/>
</dbReference>
<dbReference type="FunFam" id="2.40.50.140:FF:000088">
    <property type="entry name" value="cold shock domain-containing protein E1 isoform X1"/>
    <property type="match status" value="1"/>
</dbReference>
<dbReference type="InterPro" id="IPR004299">
    <property type="entry name" value="MBOAT_fam"/>
</dbReference>
<feature type="transmembrane region" description="Helical" evidence="20">
    <location>
        <begin position="74"/>
        <end position="101"/>
    </location>
</feature>
<feature type="domain" description="CSD" evidence="21">
    <location>
        <begin position="624"/>
        <end position="688"/>
    </location>
</feature>
<dbReference type="FunFam" id="2.40.50.140:FF:000093">
    <property type="entry name" value="cold shock domain-containing protein E1 isoform X1"/>
    <property type="match status" value="1"/>
</dbReference>
<dbReference type="InterPro" id="IPR002059">
    <property type="entry name" value="CSP_DNA-bd"/>
</dbReference>
<keyword evidence="14 20" id="KW-0472">Membrane</keyword>
<keyword evidence="10" id="KW-0832">Ubl conjugation</keyword>
<comment type="subcellular location">
    <subcellularLocation>
        <location evidence="1">Cytoplasm</location>
        <location evidence="1">P-body</location>
    </subcellularLocation>
    <subcellularLocation>
        <location evidence="2">Cytoplasm</location>
        <location evidence="2">Stress granule</location>
    </subcellularLocation>
    <subcellularLocation>
        <location evidence="3">Endoplasmic reticulum membrane</location>
        <topology evidence="3">Multi-pass membrane protein</topology>
    </subcellularLocation>
</comment>
<proteinExistence type="inferred from homology"/>
<evidence type="ECO:0000256" key="12">
    <source>
        <dbReference type="ARBA" id="ARBA00022989"/>
    </source>
</evidence>
<evidence type="ECO:0000313" key="24">
    <source>
        <dbReference type="Proteomes" id="UP001239994"/>
    </source>
</evidence>
<dbReference type="InterPro" id="IPR011129">
    <property type="entry name" value="CSD"/>
</dbReference>
<evidence type="ECO:0000256" key="13">
    <source>
        <dbReference type="ARBA" id="ARBA00022990"/>
    </source>
</evidence>
<dbReference type="PANTHER" id="PTHR12913:SF2">
    <property type="entry name" value="COLD SHOCK DOMAIN-CONTAINING PROTEIN E1 ISOFORM X1"/>
    <property type="match status" value="1"/>
</dbReference>
<dbReference type="GO" id="GO:0005789">
    <property type="term" value="C:endoplasmic reticulum membrane"/>
    <property type="evidence" value="ECO:0007669"/>
    <property type="project" value="UniProtKB-SubCell"/>
</dbReference>
<evidence type="ECO:0000256" key="14">
    <source>
        <dbReference type="ARBA" id="ARBA00023136"/>
    </source>
</evidence>
<keyword evidence="8" id="KW-0677">Repeat</keyword>
<dbReference type="SMART" id="SM00357">
    <property type="entry name" value="CSP"/>
    <property type="match status" value="5"/>
</dbReference>
<evidence type="ECO:0000256" key="17">
    <source>
        <dbReference type="ARBA" id="ARBA00065656"/>
    </source>
</evidence>
<comment type="function">
    <text evidence="16">RNA-binding protein involved in translationally coupled mRNA turnover. Implicated with other RNA-binding proteins in the cytoplasmic deadenylation/translational and decay interplay of the FOS mRNA mediated by the major coding-region determinant of instability (mCRD) domain. Required for efficient formation of stress granules.</text>
</comment>